<protein>
    <recommendedName>
        <fullName evidence="5">Regulator of Vps4 activity in the MVB pathway protein</fullName>
    </recommendedName>
</protein>
<proteinExistence type="inferred from homology"/>
<dbReference type="AlphaFoldDB" id="A0A834YSG1"/>
<evidence type="ECO:0000313" key="3">
    <source>
        <dbReference type="EMBL" id="KAF8393350.1"/>
    </source>
</evidence>
<comment type="caution">
    <text evidence="3">The sequence shown here is derived from an EMBL/GenBank/DDBJ whole genome shotgun (WGS) entry which is preliminary data.</text>
</comment>
<feature type="region of interest" description="Disordered" evidence="2">
    <location>
        <begin position="181"/>
        <end position="327"/>
    </location>
</feature>
<organism evidence="3 4">
    <name type="scientific">Tetracentron sinense</name>
    <name type="common">Spur-leaf</name>
    <dbReference type="NCBI Taxonomy" id="13715"/>
    <lineage>
        <taxon>Eukaryota</taxon>
        <taxon>Viridiplantae</taxon>
        <taxon>Streptophyta</taxon>
        <taxon>Embryophyta</taxon>
        <taxon>Tracheophyta</taxon>
        <taxon>Spermatophyta</taxon>
        <taxon>Magnoliopsida</taxon>
        <taxon>Trochodendrales</taxon>
        <taxon>Trochodendraceae</taxon>
        <taxon>Tetracentron</taxon>
    </lineage>
</organism>
<feature type="region of interest" description="Disordered" evidence="2">
    <location>
        <begin position="399"/>
        <end position="491"/>
    </location>
</feature>
<dbReference type="OMA" id="TANCHGA"/>
<dbReference type="InterPro" id="IPR042277">
    <property type="entry name" value="IST1-like"/>
</dbReference>
<dbReference type="Gene3D" id="1.20.1260.60">
    <property type="entry name" value="Vacuolar protein sorting-associated protein Ist1"/>
    <property type="match status" value="1"/>
</dbReference>
<sequence length="752" mass="85592">MLDGLLGRGFSSKCKSSIKLTKTRINVIQRKRAATQKFLKKDIADLLANGLDINAYGRAEGLLAELNISSCYDFVDQCCVCILKQLSVMQKERECPEECKEALPTLMFAAARFADLPELRDLRDIFSERYGNSLESFVNQEFAEKLTKPPKMEKKLQLMQEIAQEFSIKWDFRAFEQKMYNPPASAQDRPKKHESFHETNGDGYKVRSRNDGTVPKRDNQSDSSRGRRELTDAGHKSCNGREDPFLKREDQDLSSRGRRDVADIGQKSHNHREDTVPKRFDQDLSHGRREVTGEGYKSHNSKDGVSKDVSSRGKREVIDAGYKPHNSREDAVLKSDNLNLSSRGRQEVIDDGYKPHNSRKGAILKRDNQDAASHVRRQFTGDGHKQWNDREDNVFENYNLDGSSNGRQEPIYDGYKLRNGRDDTIPKREKKEILSHERPELTPSYIIRQEGKTDSKDTPIAGNSRNGQRSHSKMVSEEEENSMKPYYHNAIPPPYVKPKGGKYETNLEGRHAGSDCNGAPMDPRTFDRNIANNRSERIQTGLDHVDYERQVVGPARVNGHDEEKEYHHQGDLVGDANPKPRSSRRRMKSPLSHDNIENVDGAGVVKRHPSGRRRNDARQGLHTLLDDDHDRTDEEEKMMDRLLMHYSKKQSTYEPRKVRSKLKGPPSLHVPAYDGESPCYEGRDHLNSELRPSPVRALSLPPEQTTLTEAARGPARATSFQPDMLNPAGHVHPKLPDYDDLAARFAALRKGR</sequence>
<keyword evidence="4" id="KW-1185">Reference proteome</keyword>
<evidence type="ECO:0000313" key="4">
    <source>
        <dbReference type="Proteomes" id="UP000655225"/>
    </source>
</evidence>
<dbReference type="InterPro" id="IPR005061">
    <property type="entry name" value="Ist1"/>
</dbReference>
<feature type="compositionally biased region" description="Basic and acidic residues" evidence="2">
    <location>
        <begin position="188"/>
        <end position="262"/>
    </location>
</feature>
<dbReference type="PANTHER" id="PTHR12161">
    <property type="entry name" value="IST1 FAMILY MEMBER"/>
    <property type="match status" value="1"/>
</dbReference>
<accession>A0A834YSG1</accession>
<feature type="compositionally biased region" description="Basic and acidic residues" evidence="2">
    <location>
        <begin position="415"/>
        <end position="440"/>
    </location>
</feature>
<feature type="region of interest" description="Disordered" evidence="2">
    <location>
        <begin position="557"/>
        <end position="633"/>
    </location>
</feature>
<dbReference type="OrthoDB" id="29853at2759"/>
<dbReference type="GO" id="GO:0015031">
    <property type="term" value="P:protein transport"/>
    <property type="evidence" value="ECO:0007669"/>
    <property type="project" value="InterPro"/>
</dbReference>
<feature type="compositionally biased region" description="Basic and acidic residues" evidence="2">
    <location>
        <begin position="271"/>
        <end position="318"/>
    </location>
</feature>
<dbReference type="EMBL" id="JABCRI010000015">
    <property type="protein sequence ID" value="KAF8393350.1"/>
    <property type="molecule type" value="Genomic_DNA"/>
</dbReference>
<evidence type="ECO:0000256" key="1">
    <source>
        <dbReference type="ARBA" id="ARBA00005536"/>
    </source>
</evidence>
<gene>
    <name evidence="3" type="ORF">HHK36_021593</name>
</gene>
<evidence type="ECO:0000256" key="2">
    <source>
        <dbReference type="SAM" id="MobiDB-lite"/>
    </source>
</evidence>
<dbReference type="Pfam" id="PF03398">
    <property type="entry name" value="Ist1"/>
    <property type="match status" value="1"/>
</dbReference>
<name>A0A834YSG1_TETSI</name>
<evidence type="ECO:0008006" key="5">
    <source>
        <dbReference type="Google" id="ProtNLM"/>
    </source>
</evidence>
<dbReference type="Proteomes" id="UP000655225">
    <property type="component" value="Unassembled WGS sequence"/>
</dbReference>
<feature type="compositionally biased region" description="Basic and acidic residues" evidence="2">
    <location>
        <begin position="613"/>
        <end position="633"/>
    </location>
</feature>
<comment type="similarity">
    <text evidence="1">Belongs to the IST1 family.</text>
</comment>
<dbReference type="FunFam" id="1.20.1260.60:FF:000002">
    <property type="entry name" value="Vacuolar protein sorting-associated protein IST1"/>
    <property type="match status" value="1"/>
</dbReference>
<feature type="compositionally biased region" description="Basic and acidic residues" evidence="2">
    <location>
        <begin position="558"/>
        <end position="570"/>
    </location>
</feature>
<dbReference type="PANTHER" id="PTHR12161:SF14">
    <property type="entry name" value="REGULATOR OF VPS4 ACTIVITY IN THE MVB PATHWAY PROTEIN"/>
    <property type="match status" value="1"/>
</dbReference>
<feature type="region of interest" description="Disordered" evidence="2">
    <location>
        <begin position="648"/>
        <end position="732"/>
    </location>
</feature>
<reference evidence="3 4" key="1">
    <citation type="submission" date="2020-04" db="EMBL/GenBank/DDBJ databases">
        <title>Plant Genome Project.</title>
        <authorList>
            <person name="Zhang R.-G."/>
        </authorList>
    </citation>
    <scope>NUCLEOTIDE SEQUENCE [LARGE SCALE GENOMIC DNA]</scope>
    <source>
        <strain evidence="3">YNK0</strain>
        <tissue evidence="3">Leaf</tissue>
    </source>
</reference>